<evidence type="ECO:0000313" key="6">
    <source>
        <dbReference type="EMBL" id="CAH2405101.1"/>
    </source>
</evidence>
<name>A0ABM9E7I6_9HYPH</name>
<evidence type="ECO:0000256" key="4">
    <source>
        <dbReference type="ARBA" id="ARBA00022729"/>
    </source>
</evidence>
<keyword evidence="3" id="KW-0813">Transport</keyword>
<keyword evidence="4" id="KW-0732">Signal</keyword>
<dbReference type="PANTHER" id="PTHR30006:SF3">
    <property type="entry name" value="THIAMINE-BINDING PERIPLASMIC PROTEIN"/>
    <property type="match status" value="1"/>
</dbReference>
<evidence type="ECO:0000256" key="5">
    <source>
        <dbReference type="ARBA" id="ARBA00022764"/>
    </source>
</evidence>
<reference evidence="6 7" key="1">
    <citation type="submission" date="2022-03" db="EMBL/GenBank/DDBJ databases">
        <authorList>
            <person name="Brunel B."/>
        </authorList>
    </citation>
    <scope>NUCLEOTIDE SEQUENCE [LARGE SCALE GENOMIC DNA]</scope>
    <source>
        <strain evidence="6">STM5069sample</strain>
    </source>
</reference>
<comment type="caution">
    <text evidence="6">The sequence shown here is derived from an EMBL/GenBank/DDBJ whole genome shotgun (WGS) entry which is preliminary data.</text>
</comment>
<accession>A0ABM9E7I6</accession>
<comment type="similarity">
    <text evidence="2">Belongs to the bacterial solute-binding protein 1 family.</text>
</comment>
<dbReference type="Gene3D" id="3.40.190.10">
    <property type="entry name" value="Periplasmic binding protein-like II"/>
    <property type="match status" value="2"/>
</dbReference>
<proteinExistence type="inferred from homology"/>
<gene>
    <name evidence="6" type="ORF">MES5069_450058</name>
</gene>
<evidence type="ECO:0000256" key="1">
    <source>
        <dbReference type="ARBA" id="ARBA00004418"/>
    </source>
</evidence>
<keyword evidence="5" id="KW-0574">Periplasm</keyword>
<dbReference type="Proteomes" id="UP001153050">
    <property type="component" value="Unassembled WGS sequence"/>
</dbReference>
<keyword evidence="7" id="KW-1185">Reference proteome</keyword>
<dbReference type="CDD" id="cd13589">
    <property type="entry name" value="PBP2_polyamine_RpCGA009"/>
    <property type="match status" value="1"/>
</dbReference>
<dbReference type="Pfam" id="PF13416">
    <property type="entry name" value="SBP_bac_8"/>
    <property type="match status" value="1"/>
</dbReference>
<dbReference type="SUPFAM" id="SSF53850">
    <property type="entry name" value="Periplasmic binding protein-like II"/>
    <property type="match status" value="1"/>
</dbReference>
<dbReference type="InterPro" id="IPR006311">
    <property type="entry name" value="TAT_signal"/>
</dbReference>
<dbReference type="RefSeq" id="WP_254020277.1">
    <property type="nucleotide sequence ID" value="NZ_CAKXZT010000141.1"/>
</dbReference>
<protein>
    <submittedName>
        <fullName evidence="6">Spermidine/putrescine ABC transporter substrate-binding protein</fullName>
    </submittedName>
</protein>
<dbReference type="InterPro" id="IPR006059">
    <property type="entry name" value="SBP"/>
</dbReference>
<dbReference type="EMBL" id="CAKXZT010000141">
    <property type="protein sequence ID" value="CAH2405101.1"/>
    <property type="molecule type" value="Genomic_DNA"/>
</dbReference>
<evidence type="ECO:0000256" key="3">
    <source>
        <dbReference type="ARBA" id="ARBA00022448"/>
    </source>
</evidence>
<comment type="subcellular location">
    <subcellularLocation>
        <location evidence="1">Periplasm</location>
    </subcellularLocation>
</comment>
<sequence length="366" mass="40773">MNLSLNRRRFIQATSSAVATAALLTRSGAARAQSGEVRVVVVGGDVAKAHAEAIIKPFEAETGIKVTPINQDVSAAQIGMMVAANSVSVDVGILSQTGVLDLARHNYLEKIDYSTYKQNELDAMEEYAKKPFGVAPYMYSWVMAFNTDKFPAGKPQPATWADFWDVVKFPGARTLPTGQDGGGPWEEALLADGVPVDKLYPMDIDRVFASLDKIKPHVRKWWNSGSEVFQIMRDNVADLAHSYDGRMVSLVVEGKPIEVNRNRQKLTLDYYYIPKGSPNAQNAQRYIEFATRADRQAALARLFPVGPSNRNAYKQIPDDAARKLATYPEYMANSYAINAEWYAEIGQDGVSNTQRLVQRWNDWILR</sequence>
<organism evidence="6 7">
    <name type="scientific">Mesorhizobium escarrei</name>
    <dbReference type="NCBI Taxonomy" id="666018"/>
    <lineage>
        <taxon>Bacteria</taxon>
        <taxon>Pseudomonadati</taxon>
        <taxon>Pseudomonadota</taxon>
        <taxon>Alphaproteobacteria</taxon>
        <taxon>Hyphomicrobiales</taxon>
        <taxon>Phyllobacteriaceae</taxon>
        <taxon>Mesorhizobium</taxon>
    </lineage>
</organism>
<dbReference type="PANTHER" id="PTHR30006">
    <property type="entry name" value="THIAMINE-BINDING PERIPLASMIC PROTEIN-RELATED"/>
    <property type="match status" value="1"/>
</dbReference>
<dbReference type="PROSITE" id="PS51318">
    <property type="entry name" value="TAT"/>
    <property type="match status" value="1"/>
</dbReference>
<evidence type="ECO:0000256" key="2">
    <source>
        <dbReference type="ARBA" id="ARBA00008520"/>
    </source>
</evidence>
<evidence type="ECO:0000313" key="7">
    <source>
        <dbReference type="Proteomes" id="UP001153050"/>
    </source>
</evidence>